<dbReference type="Proteomes" id="UP000233256">
    <property type="component" value="Unassembled WGS sequence"/>
</dbReference>
<name>A0A2N1PPN3_9BACT</name>
<evidence type="ECO:0000256" key="1">
    <source>
        <dbReference type="ARBA" id="ARBA00001966"/>
    </source>
</evidence>
<dbReference type="SUPFAM" id="SSF56770">
    <property type="entry name" value="HydA/Nqo6-like"/>
    <property type="match status" value="1"/>
</dbReference>
<dbReference type="PANTHER" id="PTHR42989">
    <property type="entry name" value="HYDROGENASE-4 COMPONENT I"/>
    <property type="match status" value="1"/>
</dbReference>
<dbReference type="GO" id="GO:0051539">
    <property type="term" value="F:4 iron, 4 sulfur cluster binding"/>
    <property type="evidence" value="ECO:0007669"/>
    <property type="project" value="UniProtKB-KW"/>
</dbReference>
<keyword evidence="4" id="KW-0479">Metal-binding</keyword>
<dbReference type="InterPro" id="IPR017896">
    <property type="entry name" value="4Fe4S_Fe-S-bd"/>
</dbReference>
<protein>
    <submittedName>
        <fullName evidence="8">NADH:ubiquinone oxidoreductase</fullName>
    </submittedName>
</protein>
<keyword evidence="5" id="KW-0408">Iron</keyword>
<dbReference type="InterPro" id="IPR052375">
    <property type="entry name" value="Complex_I_20kDa-like"/>
</dbReference>
<dbReference type="PANTHER" id="PTHR42989:SF1">
    <property type="entry name" value="FORMATE HYDROGENLYASE SUBUNIT 7-RELATED"/>
    <property type="match status" value="1"/>
</dbReference>
<dbReference type="AlphaFoldDB" id="A0A2N1PPN3"/>
<dbReference type="GO" id="GO:0046872">
    <property type="term" value="F:metal ion binding"/>
    <property type="evidence" value="ECO:0007669"/>
    <property type="project" value="UniProtKB-KW"/>
</dbReference>
<evidence type="ECO:0000313" key="9">
    <source>
        <dbReference type="Proteomes" id="UP000233256"/>
    </source>
</evidence>
<comment type="caution">
    <text evidence="8">The sequence shown here is derived from an EMBL/GenBank/DDBJ whole genome shotgun (WGS) entry which is preliminary data.</text>
</comment>
<gene>
    <name evidence="8" type="ORF">CVV64_10010</name>
</gene>
<dbReference type="Pfam" id="PF01058">
    <property type="entry name" value="Oxidored_q6"/>
    <property type="match status" value="1"/>
</dbReference>
<sequence>MLKDLIKLRMIQGYQAIPDPLMARPPAPFRGLPINPAASMNKWNSLDTTSLCPTGALEFDDSHMLISMDLGKCIFCGNCSKASPDTENQGIQFTDNPAMSSNTRNGLILRTGSEWKPLVQMNSDLARIFSKSLKLRSVSAGGCNGCEMELGACSNVNFDMGRYGIDVLASPRHCDGLILTGPITVAMARALEATWRAIPEPRLLILAGACAISGGIFADSPQIHRRFLELWSVSLYVPGCPFHPLTMIQGIMKLLKPSS</sequence>
<dbReference type="InterPro" id="IPR006137">
    <property type="entry name" value="NADH_UbQ_OxRdtase-like_20kDa"/>
</dbReference>
<dbReference type="PROSITE" id="PS51379">
    <property type="entry name" value="4FE4S_FER_2"/>
    <property type="match status" value="1"/>
</dbReference>
<evidence type="ECO:0000256" key="6">
    <source>
        <dbReference type="ARBA" id="ARBA00023014"/>
    </source>
</evidence>
<accession>A0A2N1PPN3</accession>
<evidence type="ECO:0000256" key="2">
    <source>
        <dbReference type="ARBA" id="ARBA00009173"/>
    </source>
</evidence>
<reference evidence="8 9" key="1">
    <citation type="journal article" date="2017" name="ISME J.">
        <title>Potential for microbial H2 and metal transformations associated with novel bacteria and archaea in deep terrestrial subsurface sediments.</title>
        <authorList>
            <person name="Hernsdorf A.W."/>
            <person name="Amano Y."/>
            <person name="Miyakawa K."/>
            <person name="Ise K."/>
            <person name="Suzuki Y."/>
            <person name="Anantharaman K."/>
            <person name="Probst A."/>
            <person name="Burstein D."/>
            <person name="Thomas B.C."/>
            <person name="Banfield J.F."/>
        </authorList>
    </citation>
    <scope>NUCLEOTIDE SEQUENCE [LARGE SCALE GENOMIC DNA]</scope>
    <source>
        <strain evidence="8">HGW-Wallbacteria-1</strain>
    </source>
</reference>
<evidence type="ECO:0000256" key="4">
    <source>
        <dbReference type="ARBA" id="ARBA00022723"/>
    </source>
</evidence>
<dbReference type="Gene3D" id="3.40.50.12280">
    <property type="match status" value="1"/>
</dbReference>
<keyword evidence="6" id="KW-0411">Iron-sulfur</keyword>
<evidence type="ECO:0000259" key="7">
    <source>
        <dbReference type="PROSITE" id="PS51379"/>
    </source>
</evidence>
<keyword evidence="3" id="KW-0004">4Fe-4S</keyword>
<dbReference type="Gene3D" id="3.30.70.20">
    <property type="match status" value="1"/>
</dbReference>
<comment type="cofactor">
    <cofactor evidence="1">
        <name>[4Fe-4S] cluster</name>
        <dbReference type="ChEBI" id="CHEBI:49883"/>
    </cofactor>
</comment>
<comment type="similarity">
    <text evidence="2">Belongs to the complex I 20 kDa subunit family.</text>
</comment>
<dbReference type="SUPFAM" id="SSF54862">
    <property type="entry name" value="4Fe-4S ferredoxins"/>
    <property type="match status" value="1"/>
</dbReference>
<proteinExistence type="inferred from homology"/>
<organism evidence="8 9">
    <name type="scientific">Candidatus Wallbacteria bacterium HGW-Wallbacteria-1</name>
    <dbReference type="NCBI Taxonomy" id="2013854"/>
    <lineage>
        <taxon>Bacteria</taxon>
        <taxon>Candidatus Walliibacteriota</taxon>
    </lineage>
</organism>
<dbReference type="EMBL" id="PGXC01000006">
    <property type="protein sequence ID" value="PKK90291.1"/>
    <property type="molecule type" value="Genomic_DNA"/>
</dbReference>
<evidence type="ECO:0000313" key="8">
    <source>
        <dbReference type="EMBL" id="PKK90291.1"/>
    </source>
</evidence>
<keyword evidence="8" id="KW-0830">Ubiquinone</keyword>
<evidence type="ECO:0000256" key="3">
    <source>
        <dbReference type="ARBA" id="ARBA00022485"/>
    </source>
</evidence>
<evidence type="ECO:0000256" key="5">
    <source>
        <dbReference type="ARBA" id="ARBA00023004"/>
    </source>
</evidence>
<feature type="domain" description="4Fe-4S ferredoxin-type" evidence="7">
    <location>
        <begin position="64"/>
        <end position="96"/>
    </location>
</feature>